<dbReference type="Gene3D" id="3.40.190.10">
    <property type="entry name" value="Periplasmic binding protein-like II"/>
    <property type="match status" value="1"/>
</dbReference>
<organism evidence="1">
    <name type="scientific">marine metagenome</name>
    <dbReference type="NCBI Taxonomy" id="408172"/>
    <lineage>
        <taxon>unclassified sequences</taxon>
        <taxon>metagenomes</taxon>
        <taxon>ecological metagenomes</taxon>
    </lineage>
</organism>
<dbReference type="EMBL" id="UINC01168377">
    <property type="protein sequence ID" value="SVD71378.1"/>
    <property type="molecule type" value="Genomic_DNA"/>
</dbReference>
<protein>
    <recommendedName>
        <fullName evidence="2">Extracellular solute-binding protein</fullName>
    </recommendedName>
</protein>
<reference evidence="1" key="1">
    <citation type="submission" date="2018-05" db="EMBL/GenBank/DDBJ databases">
        <authorList>
            <person name="Lanie J.A."/>
            <person name="Ng W.-L."/>
            <person name="Kazmierczak K.M."/>
            <person name="Andrzejewski T.M."/>
            <person name="Davidsen T.M."/>
            <person name="Wayne K.J."/>
            <person name="Tettelin H."/>
            <person name="Glass J.I."/>
            <person name="Rusch D."/>
            <person name="Podicherti R."/>
            <person name="Tsui H.-C.T."/>
            <person name="Winkler M.E."/>
        </authorList>
    </citation>
    <scope>NUCLEOTIDE SEQUENCE</scope>
</reference>
<sequence length="239" mass="25685">MKKIFKLTIALMMLLLGTSSVYAGCGITTGSINILANDFPALRTYTDTAKACAGDGADFKVNHTSEHSNLAMAALSADPAEYSARIAANSSIVPLMNEGLIRSMDDLVAKYGEGLQKSQLITIDGKVMAVAFMANTQHLYYREDILNELGIAVPTTYEEVVAASEKMRSSGKLLNPYAAAYKAGWNLGEEFVNMYLGHGGEFFKPGTAEPSINNAQGVATLNMLKQLADLSNPDFLTHD</sequence>
<dbReference type="Pfam" id="PF13416">
    <property type="entry name" value="SBP_bac_8"/>
    <property type="match status" value="1"/>
</dbReference>
<dbReference type="AlphaFoldDB" id="A0A382XM53"/>
<evidence type="ECO:0008006" key="2">
    <source>
        <dbReference type="Google" id="ProtNLM"/>
    </source>
</evidence>
<proteinExistence type="predicted"/>
<evidence type="ECO:0000313" key="1">
    <source>
        <dbReference type="EMBL" id="SVD71378.1"/>
    </source>
</evidence>
<dbReference type="InterPro" id="IPR050490">
    <property type="entry name" value="Bact_solute-bd_prot1"/>
</dbReference>
<accession>A0A382XM53</accession>
<name>A0A382XM53_9ZZZZ</name>
<gene>
    <name evidence="1" type="ORF">METZ01_LOCUS424232</name>
</gene>
<dbReference type="PANTHER" id="PTHR43649:SF12">
    <property type="entry name" value="DIACETYLCHITOBIOSE BINDING PROTEIN DASA"/>
    <property type="match status" value="1"/>
</dbReference>
<dbReference type="InterPro" id="IPR006059">
    <property type="entry name" value="SBP"/>
</dbReference>
<feature type="non-terminal residue" evidence="1">
    <location>
        <position position="239"/>
    </location>
</feature>
<dbReference type="PANTHER" id="PTHR43649">
    <property type="entry name" value="ARABINOSE-BINDING PROTEIN-RELATED"/>
    <property type="match status" value="1"/>
</dbReference>
<dbReference type="SUPFAM" id="SSF53850">
    <property type="entry name" value="Periplasmic binding protein-like II"/>
    <property type="match status" value="1"/>
</dbReference>